<evidence type="ECO:0000313" key="17">
    <source>
        <dbReference type="Ensembl" id="ENSSDAP00000000388.1"/>
    </source>
</evidence>
<dbReference type="Gene3D" id="1.20.1070.10">
    <property type="entry name" value="Rhodopsin 7-helix transmembrane proteins"/>
    <property type="match status" value="1"/>
</dbReference>
<comment type="similarity">
    <text evidence="2 13">Belongs to the G-protein coupled receptor T2R family.</text>
</comment>
<evidence type="ECO:0000256" key="8">
    <source>
        <dbReference type="ARBA" id="ARBA00023136"/>
    </source>
</evidence>
<keyword evidence="11 14" id="KW-0807">Transducer</keyword>
<evidence type="ECO:0000256" key="1">
    <source>
        <dbReference type="ARBA" id="ARBA00004141"/>
    </source>
</evidence>
<dbReference type="GO" id="GO:0016020">
    <property type="term" value="C:membrane"/>
    <property type="evidence" value="ECO:0007669"/>
    <property type="project" value="UniProtKB-SubCell"/>
</dbReference>
<dbReference type="SUPFAM" id="SSF81321">
    <property type="entry name" value="Family A G protein-coupled receptor-like"/>
    <property type="match status" value="1"/>
</dbReference>
<dbReference type="GO" id="GO:0033038">
    <property type="term" value="F:bitter taste receptor activity"/>
    <property type="evidence" value="ECO:0007669"/>
    <property type="project" value="InterPro"/>
</dbReference>
<keyword evidence="3 14" id="KW-0919">Taste</keyword>
<dbReference type="Ensembl" id="ENSSDAT00000000471.1">
    <property type="protein sequence ID" value="ENSSDAP00000000388.1"/>
    <property type="gene ID" value="ENSSDAG00000000452.1"/>
</dbReference>
<evidence type="ECO:0000256" key="15">
    <source>
        <dbReference type="SAM" id="Phobius"/>
    </source>
</evidence>
<dbReference type="PANTHER" id="PTHR11394">
    <property type="entry name" value="TASTE RECEPTOR TYPE 2"/>
    <property type="match status" value="1"/>
</dbReference>
<evidence type="ECO:0000313" key="18">
    <source>
        <dbReference type="Proteomes" id="UP000694422"/>
    </source>
</evidence>
<feature type="domain" description="G-protein coupled receptors family 1 profile" evidence="16">
    <location>
        <begin position="23"/>
        <end position="283"/>
    </location>
</feature>
<feature type="transmembrane region" description="Helical" evidence="15">
    <location>
        <begin position="235"/>
        <end position="258"/>
    </location>
</feature>
<evidence type="ECO:0000256" key="7">
    <source>
        <dbReference type="ARBA" id="ARBA00023040"/>
    </source>
</evidence>
<feature type="transmembrane region" description="Helical" evidence="15">
    <location>
        <begin position="189"/>
        <end position="207"/>
    </location>
</feature>
<dbReference type="CDD" id="cd15024">
    <property type="entry name" value="7tm_TAS2R42"/>
    <property type="match status" value="1"/>
</dbReference>
<reference evidence="17" key="2">
    <citation type="submission" date="2025-09" db="UniProtKB">
        <authorList>
            <consortium name="Ensembl"/>
        </authorList>
    </citation>
    <scope>IDENTIFICATION</scope>
</reference>
<dbReference type="AlphaFoldDB" id="A0A8C9NV26"/>
<dbReference type="GO" id="GO:0004930">
    <property type="term" value="F:G protein-coupled receptor activity"/>
    <property type="evidence" value="ECO:0007669"/>
    <property type="project" value="UniProtKB-KW"/>
</dbReference>
<evidence type="ECO:0000259" key="16">
    <source>
        <dbReference type="PROSITE" id="PS50262"/>
    </source>
</evidence>
<reference evidence="17" key="1">
    <citation type="submission" date="2025-08" db="UniProtKB">
        <authorList>
            <consortium name="Ensembl"/>
        </authorList>
    </citation>
    <scope>IDENTIFICATION</scope>
</reference>
<evidence type="ECO:0000256" key="13">
    <source>
        <dbReference type="RuleBase" id="RU004423"/>
    </source>
</evidence>
<feature type="transmembrane region" description="Helical" evidence="15">
    <location>
        <begin position="129"/>
        <end position="148"/>
    </location>
</feature>
<keyword evidence="7 14" id="KW-0297">G-protein coupled receptor</keyword>
<evidence type="ECO:0000256" key="6">
    <source>
        <dbReference type="ARBA" id="ARBA00022989"/>
    </source>
</evidence>
<feature type="transmembrane region" description="Helical" evidence="15">
    <location>
        <begin position="88"/>
        <end position="109"/>
    </location>
</feature>
<evidence type="ECO:0000256" key="14">
    <source>
        <dbReference type="RuleBase" id="RU004424"/>
    </source>
</evidence>
<name>A0A8C9NV26_SPEDA</name>
<keyword evidence="18" id="KW-1185">Reference proteome</keyword>
<keyword evidence="8 14" id="KW-0472">Membrane</keyword>
<dbReference type="FunFam" id="1.20.1070.10:FF:000042">
    <property type="entry name" value="Taste receptor type 2 member 7"/>
    <property type="match status" value="1"/>
</dbReference>
<dbReference type="PROSITE" id="PS50262">
    <property type="entry name" value="G_PROTEIN_RECEP_F1_2"/>
    <property type="match status" value="1"/>
</dbReference>
<evidence type="ECO:0000256" key="3">
    <source>
        <dbReference type="ARBA" id="ARBA00022480"/>
    </source>
</evidence>
<accession>A0A8C9NV26</accession>
<dbReference type="InterPro" id="IPR007960">
    <property type="entry name" value="TAS2R"/>
</dbReference>
<keyword evidence="9 14" id="KW-0675">Receptor</keyword>
<evidence type="ECO:0000256" key="4">
    <source>
        <dbReference type="ARBA" id="ARBA00022606"/>
    </source>
</evidence>
<proteinExistence type="inferred from homology"/>
<evidence type="ECO:0000256" key="11">
    <source>
        <dbReference type="ARBA" id="ARBA00023224"/>
    </source>
</evidence>
<keyword evidence="10" id="KW-0325">Glycoprotein</keyword>
<keyword evidence="6 15" id="KW-1133">Transmembrane helix</keyword>
<feature type="transmembrane region" description="Helical" evidence="15">
    <location>
        <begin position="264"/>
        <end position="286"/>
    </location>
</feature>
<protein>
    <recommendedName>
        <fullName evidence="14">Taste receptor type 2</fullName>
    </recommendedName>
</protein>
<evidence type="ECO:0000256" key="5">
    <source>
        <dbReference type="ARBA" id="ARBA00022692"/>
    </source>
</evidence>
<sequence>MFTGSGTLYLILSIAELVIGILGNAFIGVVNCLEWVKNRKISLADCINTCLAVSRFCYLLVALFDSYIIALFLHSYGLHKLSISVTRLWSVTNYVTTWFATSLSVLYFLKIARFSHPLFLWLKWRMNRVVIGLLVFSLFILTYDFLLLETLTDVLVYVYEIDKSNLTLCSDESKIPDVKKLILHGLNHLIPFVLTLASLLLLFLSLVRHTRNLELGSIGSGDASTKAHRKAMKMVLSFLFLFIIHLLSMQVSTWLYLASQKSKLIGFFTLALYIFPSGHPFILILGNSKLQQTASRVLWHLKCHLKRFQEHKSHFSWFIAILNMFLLC</sequence>
<comment type="function">
    <text evidence="12">Receptor that may play a role in the perception of bitterness and is gustducin-linked. May play a role in sensing the chemical composition of the gastrointestinal content. The activity of this receptor may stimulate alpha gustducin, mediate PLC-beta-2 activation and lead to the gating of TRPM5.</text>
</comment>
<dbReference type="Proteomes" id="UP000694422">
    <property type="component" value="Unplaced"/>
</dbReference>
<keyword evidence="5 14" id="KW-0812">Transmembrane</keyword>
<dbReference type="InterPro" id="IPR017452">
    <property type="entry name" value="GPCR_Rhodpsn_7TM"/>
</dbReference>
<feature type="transmembrane region" description="Helical" evidence="15">
    <location>
        <begin position="6"/>
        <end position="36"/>
    </location>
</feature>
<feature type="transmembrane region" description="Helical" evidence="15">
    <location>
        <begin position="56"/>
        <end position="76"/>
    </location>
</feature>
<evidence type="ECO:0000256" key="2">
    <source>
        <dbReference type="ARBA" id="ARBA00007376"/>
    </source>
</evidence>
<dbReference type="PANTHER" id="PTHR11394:SF70">
    <property type="entry name" value="TASTE RECEPTOR TYPE 2 MEMBER 42"/>
    <property type="match status" value="1"/>
</dbReference>
<keyword evidence="4 14" id="KW-0716">Sensory transduction</keyword>
<dbReference type="Pfam" id="PF05296">
    <property type="entry name" value="TAS2R"/>
    <property type="match status" value="1"/>
</dbReference>
<evidence type="ECO:0000256" key="12">
    <source>
        <dbReference type="ARBA" id="ARBA00024847"/>
    </source>
</evidence>
<comment type="subcellular location">
    <subcellularLocation>
        <location evidence="1 14">Membrane</location>
        <topology evidence="1 14">Multi-pass membrane protein</topology>
    </subcellularLocation>
</comment>
<evidence type="ECO:0000256" key="9">
    <source>
        <dbReference type="ARBA" id="ARBA00023170"/>
    </source>
</evidence>
<evidence type="ECO:0000256" key="10">
    <source>
        <dbReference type="ARBA" id="ARBA00023180"/>
    </source>
</evidence>
<organism evidence="17 18">
    <name type="scientific">Spermophilus dauricus</name>
    <name type="common">Daurian ground squirrel</name>
    <dbReference type="NCBI Taxonomy" id="99837"/>
    <lineage>
        <taxon>Eukaryota</taxon>
        <taxon>Metazoa</taxon>
        <taxon>Chordata</taxon>
        <taxon>Craniata</taxon>
        <taxon>Vertebrata</taxon>
        <taxon>Euteleostomi</taxon>
        <taxon>Mammalia</taxon>
        <taxon>Eutheria</taxon>
        <taxon>Euarchontoglires</taxon>
        <taxon>Glires</taxon>
        <taxon>Rodentia</taxon>
        <taxon>Sciuromorpha</taxon>
        <taxon>Sciuridae</taxon>
        <taxon>Xerinae</taxon>
        <taxon>Marmotini</taxon>
        <taxon>Spermophilus</taxon>
    </lineage>
</organism>